<keyword evidence="3" id="KW-0813">Transport</keyword>
<feature type="transmembrane region" description="Helical" evidence="8">
    <location>
        <begin position="165"/>
        <end position="183"/>
    </location>
</feature>
<evidence type="ECO:0000256" key="1">
    <source>
        <dbReference type="ARBA" id="ARBA00004651"/>
    </source>
</evidence>
<evidence type="ECO:0000313" key="10">
    <source>
        <dbReference type="EMBL" id="MBW7457730.1"/>
    </source>
</evidence>
<dbReference type="NCBIfam" id="TIGR00711">
    <property type="entry name" value="efflux_EmrB"/>
    <property type="match status" value="1"/>
</dbReference>
<evidence type="ECO:0000256" key="6">
    <source>
        <dbReference type="ARBA" id="ARBA00022989"/>
    </source>
</evidence>
<dbReference type="RefSeq" id="WP_210039098.1">
    <property type="nucleotide sequence ID" value="NZ_JBHLVU010000043.1"/>
</dbReference>
<feature type="transmembrane region" description="Helical" evidence="8">
    <location>
        <begin position="138"/>
        <end position="159"/>
    </location>
</feature>
<evidence type="ECO:0000256" key="7">
    <source>
        <dbReference type="ARBA" id="ARBA00023136"/>
    </source>
</evidence>
<proteinExistence type="inferred from homology"/>
<dbReference type="PROSITE" id="PS50850">
    <property type="entry name" value="MFS"/>
    <property type="match status" value="1"/>
</dbReference>
<dbReference type="PRINTS" id="PR01036">
    <property type="entry name" value="TCRTETB"/>
</dbReference>
<evidence type="ECO:0000259" key="9">
    <source>
        <dbReference type="PROSITE" id="PS50850"/>
    </source>
</evidence>
<keyword evidence="4" id="KW-1003">Cell membrane</keyword>
<feature type="transmembrane region" description="Helical" evidence="8">
    <location>
        <begin position="49"/>
        <end position="67"/>
    </location>
</feature>
<gene>
    <name evidence="10" type="ORF">K0U00_27175</name>
</gene>
<accession>A0ABS7CAJ9</accession>
<keyword evidence="6 8" id="KW-1133">Transmembrane helix</keyword>
<dbReference type="Gene3D" id="1.20.1720.10">
    <property type="entry name" value="Multidrug resistance protein D"/>
    <property type="match status" value="1"/>
</dbReference>
<dbReference type="InterPro" id="IPR011701">
    <property type="entry name" value="MFS"/>
</dbReference>
<dbReference type="InterPro" id="IPR036259">
    <property type="entry name" value="MFS_trans_sf"/>
</dbReference>
<evidence type="ECO:0000256" key="2">
    <source>
        <dbReference type="ARBA" id="ARBA00008537"/>
    </source>
</evidence>
<feature type="transmembrane region" description="Helical" evidence="8">
    <location>
        <begin position="303"/>
        <end position="321"/>
    </location>
</feature>
<feature type="domain" description="Major facilitator superfamily (MFS) profile" evidence="9">
    <location>
        <begin position="13"/>
        <end position="469"/>
    </location>
</feature>
<evidence type="ECO:0000256" key="5">
    <source>
        <dbReference type="ARBA" id="ARBA00022692"/>
    </source>
</evidence>
<dbReference type="InterPro" id="IPR020846">
    <property type="entry name" value="MFS_dom"/>
</dbReference>
<evidence type="ECO:0000256" key="3">
    <source>
        <dbReference type="ARBA" id="ARBA00022448"/>
    </source>
</evidence>
<feature type="transmembrane region" description="Helical" evidence="8">
    <location>
        <begin position="446"/>
        <end position="464"/>
    </location>
</feature>
<feature type="transmembrane region" description="Helical" evidence="8">
    <location>
        <begin position="79"/>
        <end position="98"/>
    </location>
</feature>
<sequence length="481" mass="52865">MTNGEEKSPFWSIIAAVFFGNFMAVLSTTTINVALPVFMTDFHAELTTVQWMISGFMLATGVIAPIIGYMGDKLSYKRLYVFALLGFTITSGLCTLAWSMQSLIVFRILQGLFSGIIMPTTMTIIYQVIRKEKQALAIGLWSVSAMLAPAFGPTIGGWLTEYFSWKSLFVMNLPIGILAMIFAQRFIPYYRLSRGIKLDVIGFIAVIVGTSSLLLTFSEGHSWGWTSWKTIMLFIAGAAIVTYFIIRTLHSRAPLLNLRVFKIPRFTYSLIINCIITISLYAATFLVPIYMQNIKHASTLHTGLVMLPGTIAMAMFSLLVGRIYDKVGPFRLIMAGVIIMALATWELSRLDLATGTFFIASWLAIRYVGIALSNMPVTNSGMTAVPSTFSGHASAVTNWIRQGTAALSVSIFSSILSARTLAHLKEIGADTPNGADLALAKSVQEVFIIGTVLVVLAVPFTFLLRRKHHEVSEDLLAPGRT</sequence>
<comment type="similarity">
    <text evidence="2">Belongs to the major facilitator superfamily. EmrB family.</text>
</comment>
<dbReference type="Pfam" id="PF07690">
    <property type="entry name" value="MFS_1"/>
    <property type="match status" value="1"/>
</dbReference>
<feature type="transmembrane region" description="Helical" evidence="8">
    <location>
        <begin position="195"/>
        <end position="215"/>
    </location>
</feature>
<keyword evidence="5 8" id="KW-0812">Transmembrane</keyword>
<evidence type="ECO:0000256" key="4">
    <source>
        <dbReference type="ARBA" id="ARBA00022475"/>
    </source>
</evidence>
<dbReference type="PANTHER" id="PTHR42718">
    <property type="entry name" value="MAJOR FACILITATOR SUPERFAMILY MULTIDRUG TRANSPORTER MFSC"/>
    <property type="match status" value="1"/>
</dbReference>
<dbReference type="InterPro" id="IPR004638">
    <property type="entry name" value="EmrB-like"/>
</dbReference>
<feature type="transmembrane region" description="Helical" evidence="8">
    <location>
        <begin position="227"/>
        <end position="246"/>
    </location>
</feature>
<feature type="transmembrane region" description="Helical" evidence="8">
    <location>
        <begin position="328"/>
        <end position="345"/>
    </location>
</feature>
<organism evidence="10 11">
    <name type="scientific">Paenibacillus sepulcri</name>
    <dbReference type="NCBI Taxonomy" id="359917"/>
    <lineage>
        <taxon>Bacteria</taxon>
        <taxon>Bacillati</taxon>
        <taxon>Bacillota</taxon>
        <taxon>Bacilli</taxon>
        <taxon>Bacillales</taxon>
        <taxon>Paenibacillaceae</taxon>
        <taxon>Paenibacillus</taxon>
    </lineage>
</organism>
<reference evidence="10 11" key="1">
    <citation type="submission" date="2021-07" db="EMBL/GenBank/DDBJ databases">
        <title>Paenibacillus radiodurans sp. nov., isolated from the southeastern edge of Tengger Desert.</title>
        <authorList>
            <person name="Zhang G."/>
        </authorList>
    </citation>
    <scope>NUCLEOTIDE SEQUENCE [LARGE SCALE GENOMIC DNA]</scope>
    <source>
        <strain evidence="10 11">CCM 7311</strain>
    </source>
</reference>
<feature type="transmembrane region" description="Helical" evidence="8">
    <location>
        <begin position="266"/>
        <end position="291"/>
    </location>
</feature>
<keyword evidence="11" id="KW-1185">Reference proteome</keyword>
<comment type="subcellular location">
    <subcellularLocation>
        <location evidence="1">Cell membrane</location>
        <topology evidence="1">Multi-pass membrane protein</topology>
    </subcellularLocation>
</comment>
<dbReference type="EMBL" id="JAHZIK010000944">
    <property type="protein sequence ID" value="MBW7457730.1"/>
    <property type="molecule type" value="Genomic_DNA"/>
</dbReference>
<dbReference type="Gene3D" id="1.20.1250.20">
    <property type="entry name" value="MFS general substrate transporter like domains"/>
    <property type="match status" value="1"/>
</dbReference>
<dbReference type="PANTHER" id="PTHR42718:SF9">
    <property type="entry name" value="MAJOR FACILITATOR SUPERFAMILY MULTIDRUG TRANSPORTER MFSC"/>
    <property type="match status" value="1"/>
</dbReference>
<evidence type="ECO:0000256" key="8">
    <source>
        <dbReference type="SAM" id="Phobius"/>
    </source>
</evidence>
<feature type="transmembrane region" description="Helical" evidence="8">
    <location>
        <begin position="104"/>
        <end position="126"/>
    </location>
</feature>
<feature type="transmembrane region" description="Helical" evidence="8">
    <location>
        <begin position="12"/>
        <end position="37"/>
    </location>
</feature>
<dbReference type="Proteomes" id="UP001519887">
    <property type="component" value="Unassembled WGS sequence"/>
</dbReference>
<keyword evidence="7 8" id="KW-0472">Membrane</keyword>
<dbReference type="SUPFAM" id="SSF103473">
    <property type="entry name" value="MFS general substrate transporter"/>
    <property type="match status" value="1"/>
</dbReference>
<protein>
    <submittedName>
        <fullName evidence="10">Multidrug efflux MFS transporter</fullName>
    </submittedName>
</protein>
<comment type="caution">
    <text evidence="10">The sequence shown here is derived from an EMBL/GenBank/DDBJ whole genome shotgun (WGS) entry which is preliminary data.</text>
</comment>
<evidence type="ECO:0000313" key="11">
    <source>
        <dbReference type="Proteomes" id="UP001519887"/>
    </source>
</evidence>
<dbReference type="CDD" id="cd17503">
    <property type="entry name" value="MFS_LmrB_MDR_like"/>
    <property type="match status" value="1"/>
</dbReference>
<name>A0ABS7CAJ9_9BACL</name>